<keyword evidence="2" id="KW-0813">Transport</keyword>
<sequence length="305" mass="33545">MAYNAIEIQGAVKHFGPTRAVDGVDLTVRTGELFGLIGHNGAGKTTLFKMMLGLLPPTRGDIRIDGQPVRGDAFREVRRRIGYLPESLALYDNLSGLEIMQFFARLKNADLASCLPLLEKVGLADAARRRVRGYSKGMRQRLGFAQALLGSPRLLFLDEPTNGLDPQGIREFYQLLRELREQGVTALLSSHILAEIQLRVDRLALMKTGKMQALGTVAELREALNLPLDFQLTLAPGAGESLQRALAGQPAASVQLDKDTAHVRCPREHKMALLHLLTNLEDSVVDLQIREPSLEDVFLGYSDAA</sequence>
<dbReference type="RefSeq" id="WP_242434464.1">
    <property type="nucleotide sequence ID" value="NZ_CBTJ020000111.1"/>
</dbReference>
<dbReference type="PROSITE" id="PS00211">
    <property type="entry name" value="ABC_TRANSPORTER_1"/>
    <property type="match status" value="1"/>
</dbReference>
<evidence type="ECO:0000313" key="6">
    <source>
        <dbReference type="EMBL" id="CDI04479.1"/>
    </source>
</evidence>
<organism evidence="6 7">
    <name type="scientific">Candidatus Competibacter denitrificans Run_A_D11</name>
    <dbReference type="NCBI Taxonomy" id="1400863"/>
    <lineage>
        <taxon>Bacteria</taxon>
        <taxon>Pseudomonadati</taxon>
        <taxon>Pseudomonadota</taxon>
        <taxon>Gammaproteobacteria</taxon>
        <taxon>Candidatus Competibacteraceae</taxon>
        <taxon>Candidatus Competibacter</taxon>
    </lineage>
</organism>
<dbReference type="PANTHER" id="PTHR43335:SF4">
    <property type="entry name" value="ABC TRANSPORTER, ATP-BINDING PROTEIN"/>
    <property type="match status" value="1"/>
</dbReference>
<dbReference type="InterPro" id="IPR017871">
    <property type="entry name" value="ABC_transporter-like_CS"/>
</dbReference>
<reference evidence="6" key="2">
    <citation type="submission" date="2014-03" db="EMBL/GenBank/DDBJ databases">
        <title>Candidatus Competibacter-lineage genomes retrieved from metagenomes reveal functional metabolic diversity.</title>
        <authorList>
            <person name="McIlroy S.J."/>
            <person name="Albertsen M."/>
            <person name="Andresen E.K."/>
            <person name="Saunders A.M."/>
            <person name="Kristiansen R."/>
            <person name="Stokholm-Bjerregaard M."/>
            <person name="Nielsen K.L."/>
            <person name="Nielsen P.H."/>
        </authorList>
    </citation>
    <scope>NUCLEOTIDE SEQUENCE</scope>
    <source>
        <strain evidence="6">Run_A_D11</strain>
    </source>
</reference>
<keyword evidence="7" id="KW-1185">Reference proteome</keyword>
<dbReference type="AlphaFoldDB" id="W6MBS0"/>
<evidence type="ECO:0000256" key="1">
    <source>
        <dbReference type="ARBA" id="ARBA00005417"/>
    </source>
</evidence>
<keyword evidence="4" id="KW-0067">ATP-binding</keyword>
<dbReference type="EMBL" id="CBTJ020000111">
    <property type="protein sequence ID" value="CDI04479.1"/>
    <property type="molecule type" value="Genomic_DNA"/>
</dbReference>
<evidence type="ECO:0000313" key="7">
    <source>
        <dbReference type="Proteomes" id="UP000035760"/>
    </source>
</evidence>
<evidence type="ECO:0000259" key="5">
    <source>
        <dbReference type="PROSITE" id="PS50893"/>
    </source>
</evidence>
<dbReference type="SMART" id="SM00382">
    <property type="entry name" value="AAA"/>
    <property type="match status" value="1"/>
</dbReference>
<protein>
    <submittedName>
        <fullName evidence="6">ATP binding component of ABC transporter (NosF)</fullName>
    </submittedName>
</protein>
<evidence type="ECO:0000256" key="2">
    <source>
        <dbReference type="ARBA" id="ARBA00022448"/>
    </source>
</evidence>
<evidence type="ECO:0000256" key="3">
    <source>
        <dbReference type="ARBA" id="ARBA00022741"/>
    </source>
</evidence>
<dbReference type="PROSITE" id="PS50893">
    <property type="entry name" value="ABC_TRANSPORTER_2"/>
    <property type="match status" value="1"/>
</dbReference>
<dbReference type="Proteomes" id="UP000035760">
    <property type="component" value="Unassembled WGS sequence"/>
</dbReference>
<dbReference type="Gene3D" id="3.40.50.300">
    <property type="entry name" value="P-loop containing nucleotide triphosphate hydrolases"/>
    <property type="match status" value="1"/>
</dbReference>
<comment type="similarity">
    <text evidence="1">Belongs to the ABC transporter superfamily.</text>
</comment>
<dbReference type="InterPro" id="IPR027417">
    <property type="entry name" value="P-loop_NTPase"/>
</dbReference>
<dbReference type="CDD" id="cd03230">
    <property type="entry name" value="ABC_DR_subfamily_A"/>
    <property type="match status" value="1"/>
</dbReference>
<reference evidence="6" key="1">
    <citation type="submission" date="2013-07" db="EMBL/GenBank/DDBJ databases">
        <authorList>
            <person name="McIlroy S."/>
        </authorList>
    </citation>
    <scope>NUCLEOTIDE SEQUENCE [LARGE SCALE GENOMIC DNA]</scope>
    <source>
        <strain evidence="6">Run_A_D11</strain>
    </source>
</reference>
<comment type="caution">
    <text evidence="6">The sequence shown here is derived from an EMBL/GenBank/DDBJ whole genome shotgun (WGS) entry which is preliminary data.</text>
</comment>
<gene>
    <name evidence="6" type="ORF">BN873_980080</name>
</gene>
<feature type="domain" description="ABC transporter" evidence="5">
    <location>
        <begin position="6"/>
        <end position="233"/>
    </location>
</feature>
<evidence type="ECO:0000256" key="4">
    <source>
        <dbReference type="ARBA" id="ARBA00022840"/>
    </source>
</evidence>
<keyword evidence="3" id="KW-0547">Nucleotide-binding</keyword>
<dbReference type="GO" id="GO:0005524">
    <property type="term" value="F:ATP binding"/>
    <property type="evidence" value="ECO:0007669"/>
    <property type="project" value="UniProtKB-KW"/>
</dbReference>
<dbReference type="Pfam" id="PF00005">
    <property type="entry name" value="ABC_tran"/>
    <property type="match status" value="1"/>
</dbReference>
<dbReference type="InterPro" id="IPR003439">
    <property type="entry name" value="ABC_transporter-like_ATP-bd"/>
</dbReference>
<dbReference type="PANTHER" id="PTHR43335">
    <property type="entry name" value="ABC TRANSPORTER, ATP-BINDING PROTEIN"/>
    <property type="match status" value="1"/>
</dbReference>
<dbReference type="SUPFAM" id="SSF52540">
    <property type="entry name" value="P-loop containing nucleoside triphosphate hydrolases"/>
    <property type="match status" value="1"/>
</dbReference>
<name>W6MBS0_9GAMM</name>
<proteinExistence type="inferred from homology"/>
<dbReference type="STRING" id="1400863.BN873_980080"/>
<accession>W6MBS0</accession>
<dbReference type="GO" id="GO:0016887">
    <property type="term" value="F:ATP hydrolysis activity"/>
    <property type="evidence" value="ECO:0007669"/>
    <property type="project" value="InterPro"/>
</dbReference>
<dbReference type="InterPro" id="IPR003593">
    <property type="entry name" value="AAA+_ATPase"/>
</dbReference>